<feature type="transmembrane region" description="Helical" evidence="12">
    <location>
        <begin position="92"/>
        <end position="111"/>
    </location>
</feature>
<protein>
    <recommendedName>
        <fullName evidence="11">4-hydroxybenzoate polyprenyltransferase</fullName>
        <ecNumber evidence="11">2.5.1.39</ecNumber>
    </recommendedName>
</protein>
<dbReference type="Gene3D" id="1.20.120.1780">
    <property type="entry name" value="UbiA prenyltransferase"/>
    <property type="match status" value="1"/>
</dbReference>
<keyword evidence="10 12" id="KW-0472">Membrane</keyword>
<dbReference type="AlphaFoldDB" id="A0A3D8IVG6"/>
<dbReference type="PANTHER" id="PTHR11048">
    <property type="entry name" value="PRENYLTRANSFERASES"/>
    <property type="match status" value="1"/>
</dbReference>
<dbReference type="PANTHER" id="PTHR11048:SF28">
    <property type="entry name" value="4-HYDROXYBENZOATE POLYPRENYLTRANSFERASE, MITOCHONDRIAL"/>
    <property type="match status" value="1"/>
</dbReference>
<evidence type="ECO:0000256" key="8">
    <source>
        <dbReference type="ARBA" id="ARBA00022692"/>
    </source>
</evidence>
<dbReference type="EC" id="2.5.1.39" evidence="11"/>
<name>A0A3D8IVG6_9HELI</name>
<feature type="transmembrane region" description="Helical" evidence="12">
    <location>
        <begin position="117"/>
        <end position="132"/>
    </location>
</feature>
<comment type="subcellular location">
    <subcellularLocation>
        <location evidence="2">Membrane</location>
        <topology evidence="2">Multi-pass membrane protein</topology>
    </subcellularLocation>
</comment>
<dbReference type="InterPro" id="IPR006371">
    <property type="entry name" value="Polyprenyltransferase_UbiA-li"/>
</dbReference>
<dbReference type="GO" id="GO:0006744">
    <property type="term" value="P:ubiquinone biosynthetic process"/>
    <property type="evidence" value="ECO:0007669"/>
    <property type="project" value="UniProtKB-KW"/>
</dbReference>
<evidence type="ECO:0000256" key="5">
    <source>
        <dbReference type="ARBA" id="ARBA00022519"/>
    </source>
</evidence>
<dbReference type="NCBIfam" id="TIGR01475">
    <property type="entry name" value="ubiA_other"/>
    <property type="match status" value="1"/>
</dbReference>
<dbReference type="GO" id="GO:0008412">
    <property type="term" value="F:4-hydroxybenzoate polyprenyltransferase activity"/>
    <property type="evidence" value="ECO:0007669"/>
    <property type="project" value="UniProtKB-EC"/>
</dbReference>
<keyword evidence="8 12" id="KW-0812">Transmembrane</keyword>
<evidence type="ECO:0000256" key="2">
    <source>
        <dbReference type="ARBA" id="ARBA00004141"/>
    </source>
</evidence>
<keyword evidence="7" id="KW-0831">Ubiquinone biosynthesis</keyword>
<evidence type="ECO:0000313" key="13">
    <source>
        <dbReference type="EMBL" id="RDU69269.1"/>
    </source>
</evidence>
<dbReference type="NCBIfam" id="NF009515">
    <property type="entry name" value="PRK12874.1"/>
    <property type="match status" value="1"/>
</dbReference>
<evidence type="ECO:0000256" key="6">
    <source>
        <dbReference type="ARBA" id="ARBA00022679"/>
    </source>
</evidence>
<dbReference type="NCBIfam" id="NF041585">
    <property type="entry name" value="MqnP_Cj_Hp"/>
    <property type="match status" value="1"/>
</dbReference>
<keyword evidence="4" id="KW-1003">Cell membrane</keyword>
<dbReference type="InterPro" id="IPR000537">
    <property type="entry name" value="UbiA_prenyltransferase"/>
</dbReference>
<dbReference type="Proteomes" id="UP000257067">
    <property type="component" value="Unassembled WGS sequence"/>
</dbReference>
<sequence length="289" mass="32889">MLKKIKDISELVVFEHTIFSAPFMLIALFCASIQKNQSLWFGFSLLILCVLALIFARNFAMSVNRYLDRDIDAKNVRTQNRPSVDGRISPRVMLILICLNALGFIGVSYFINSLAFYLSYPFLLILGFYSYVKRFSYLAHIILGVSLGLAPIAGSIAVLGSVPLWCIFLSAGVIFWVAGFDLLYSLQDIEFDKQERLYSIPSVFGVEKTLLISKIFHILTLVFWGEFLYVFGCSWIAYLGLGLCAIILGYEQYLVRKDFAHIPKAFFVSNGYLGFVFLIMMILELQWSR</sequence>
<evidence type="ECO:0000313" key="14">
    <source>
        <dbReference type="Proteomes" id="UP000257067"/>
    </source>
</evidence>
<keyword evidence="6 13" id="KW-0808">Transferase</keyword>
<feature type="transmembrane region" description="Helical" evidence="12">
    <location>
        <begin position="162"/>
        <end position="186"/>
    </location>
</feature>
<dbReference type="InterPro" id="IPR039653">
    <property type="entry name" value="Prenyltransferase"/>
</dbReference>
<evidence type="ECO:0000256" key="9">
    <source>
        <dbReference type="ARBA" id="ARBA00022989"/>
    </source>
</evidence>
<dbReference type="OrthoDB" id="9782418at2"/>
<feature type="transmembrane region" description="Helical" evidence="12">
    <location>
        <begin position="12"/>
        <end position="34"/>
    </location>
</feature>
<evidence type="ECO:0000256" key="3">
    <source>
        <dbReference type="ARBA" id="ARBA00005985"/>
    </source>
</evidence>
<evidence type="ECO:0000256" key="4">
    <source>
        <dbReference type="ARBA" id="ARBA00022475"/>
    </source>
</evidence>
<dbReference type="Pfam" id="PF01040">
    <property type="entry name" value="UbiA"/>
    <property type="match status" value="1"/>
</dbReference>
<comment type="similarity">
    <text evidence="3">Belongs to the UbiA prenyltransferase family.</text>
</comment>
<evidence type="ECO:0000256" key="7">
    <source>
        <dbReference type="ARBA" id="ARBA00022688"/>
    </source>
</evidence>
<evidence type="ECO:0000256" key="10">
    <source>
        <dbReference type="ARBA" id="ARBA00023136"/>
    </source>
</evidence>
<dbReference type="Gene3D" id="1.10.357.140">
    <property type="entry name" value="UbiA prenyltransferase"/>
    <property type="match status" value="1"/>
</dbReference>
<feature type="transmembrane region" description="Helical" evidence="12">
    <location>
        <begin position="262"/>
        <end position="283"/>
    </location>
</feature>
<keyword evidence="14" id="KW-1185">Reference proteome</keyword>
<comment type="caution">
    <text evidence="13">The sequence shown here is derived from an EMBL/GenBank/DDBJ whole genome shotgun (WGS) entry which is preliminary data.</text>
</comment>
<dbReference type="EMBL" id="NXLU01000003">
    <property type="protein sequence ID" value="RDU69269.1"/>
    <property type="molecule type" value="Genomic_DNA"/>
</dbReference>
<proteinExistence type="inferred from homology"/>
<dbReference type="CDD" id="cd13959">
    <property type="entry name" value="PT_UbiA_COQ2"/>
    <property type="match status" value="1"/>
</dbReference>
<evidence type="ECO:0000256" key="12">
    <source>
        <dbReference type="SAM" id="Phobius"/>
    </source>
</evidence>
<keyword evidence="5" id="KW-0997">Cell inner membrane</keyword>
<accession>A0A3D8IVG6</accession>
<feature type="transmembrane region" description="Helical" evidence="12">
    <location>
        <begin position="137"/>
        <end position="156"/>
    </location>
</feature>
<feature type="transmembrane region" description="Helical" evidence="12">
    <location>
        <begin position="40"/>
        <end position="60"/>
    </location>
</feature>
<gene>
    <name evidence="13" type="ORF">CQA62_03785</name>
</gene>
<dbReference type="FunFam" id="1.10.357.140:FF:000008">
    <property type="entry name" value="4-hydroxybenzoate octaprenyltransferase"/>
    <property type="match status" value="1"/>
</dbReference>
<dbReference type="RefSeq" id="WP_104725107.1">
    <property type="nucleotide sequence ID" value="NZ_FZNE01000015.1"/>
</dbReference>
<evidence type="ECO:0000256" key="1">
    <source>
        <dbReference type="ARBA" id="ARBA00001946"/>
    </source>
</evidence>
<reference evidence="13 14" key="1">
    <citation type="submission" date="2018-04" db="EMBL/GenBank/DDBJ databases">
        <title>Novel Campyloabacter and Helicobacter Species and Strains.</title>
        <authorList>
            <person name="Mannion A.J."/>
            <person name="Shen Z."/>
            <person name="Fox J.G."/>
        </authorList>
    </citation>
    <scope>NUCLEOTIDE SEQUENCE [LARGE SCALE GENOMIC DNA]</scope>
    <source>
        <strain evidence="13 14">ATCC 700242</strain>
    </source>
</reference>
<dbReference type="InterPro" id="IPR044878">
    <property type="entry name" value="UbiA_sf"/>
</dbReference>
<evidence type="ECO:0000256" key="11">
    <source>
        <dbReference type="ARBA" id="ARBA00034524"/>
    </source>
</evidence>
<dbReference type="FunFam" id="1.20.120.1780:FF:000001">
    <property type="entry name" value="4-hydroxybenzoate octaprenyltransferase"/>
    <property type="match status" value="1"/>
</dbReference>
<feature type="transmembrane region" description="Helical" evidence="12">
    <location>
        <begin position="229"/>
        <end position="250"/>
    </location>
</feature>
<keyword evidence="9 12" id="KW-1133">Transmembrane helix</keyword>
<comment type="cofactor">
    <cofactor evidence="1">
        <name>Mg(2+)</name>
        <dbReference type="ChEBI" id="CHEBI:18420"/>
    </cofactor>
</comment>
<organism evidence="13 14">
    <name type="scientific">Helicobacter cholecystus</name>
    <dbReference type="NCBI Taxonomy" id="45498"/>
    <lineage>
        <taxon>Bacteria</taxon>
        <taxon>Pseudomonadati</taxon>
        <taxon>Campylobacterota</taxon>
        <taxon>Epsilonproteobacteria</taxon>
        <taxon>Campylobacterales</taxon>
        <taxon>Helicobacteraceae</taxon>
        <taxon>Helicobacter</taxon>
    </lineage>
</organism>
<dbReference type="GO" id="GO:0005886">
    <property type="term" value="C:plasma membrane"/>
    <property type="evidence" value="ECO:0007669"/>
    <property type="project" value="TreeGrafter"/>
</dbReference>